<dbReference type="OrthoDB" id="297496at2759"/>
<keyword evidence="3 8" id="KW-0812">Transmembrane</keyword>
<evidence type="ECO:0000256" key="7">
    <source>
        <dbReference type="ARBA" id="ARBA00023303"/>
    </source>
</evidence>
<dbReference type="Proteomes" id="UP000789595">
    <property type="component" value="Unassembled WGS sequence"/>
</dbReference>
<dbReference type="GO" id="GO:0022841">
    <property type="term" value="F:potassium ion leak channel activity"/>
    <property type="evidence" value="ECO:0007669"/>
    <property type="project" value="TreeGrafter"/>
</dbReference>
<comment type="caution">
    <text evidence="12">The sequence shown here is derived from an EMBL/GenBank/DDBJ whole genome shotgun (WGS) entry which is preliminary data.</text>
</comment>
<feature type="transmembrane region" description="Helical" evidence="10">
    <location>
        <begin position="276"/>
        <end position="297"/>
    </location>
</feature>
<dbReference type="AlphaFoldDB" id="A0A8J2SFH6"/>
<comment type="similarity">
    <text evidence="8">Belongs to the two pore domain potassium channel (TC 1.A.1.8) family.</text>
</comment>
<evidence type="ECO:0000256" key="8">
    <source>
        <dbReference type="RuleBase" id="RU003857"/>
    </source>
</evidence>
<keyword evidence="5 8" id="KW-0406">Ion transport</keyword>
<feature type="region of interest" description="Disordered" evidence="9">
    <location>
        <begin position="358"/>
        <end position="386"/>
    </location>
</feature>
<evidence type="ECO:0000256" key="10">
    <source>
        <dbReference type="SAM" id="Phobius"/>
    </source>
</evidence>
<evidence type="ECO:0000256" key="3">
    <source>
        <dbReference type="ARBA" id="ARBA00022692"/>
    </source>
</evidence>
<keyword evidence="4 10" id="KW-1133">Transmembrane helix</keyword>
<evidence type="ECO:0000256" key="1">
    <source>
        <dbReference type="ARBA" id="ARBA00004141"/>
    </source>
</evidence>
<evidence type="ECO:0000256" key="5">
    <source>
        <dbReference type="ARBA" id="ARBA00023065"/>
    </source>
</evidence>
<feature type="domain" description="Potassium channel" evidence="11">
    <location>
        <begin position="257"/>
        <end position="294"/>
    </location>
</feature>
<sequence length="386" mass="41998">MLQNLTKPQEGETAAESVQIALAASAPDGNNTLISPLHTPEGSRHGSDEPAAAGAAAMPAPAAVEPEAPRLMFKGPRWKRTAVAVHCLLFLSGCVIAAAMMWSVEKPHERKHRRRAKRREKQINSDLDAIIASFEARNDTQMAELTRELKTRVDDNCDLAVPSQYYWSAAGSLYFVATVVTTIGYGSFAPQTTAGKALTCYIAIVGIAWFAFILSILGDHLLALVAWIDRKVRCDKIGSETTNWHIFVQALIWNAGYILFVTVVTSWWLGITFGNAAYFAVITFTTVGLGDFAPPFLHHDTTYADVVGQYLLFAASSLLGLVLLALLLKALDELLQKRLSKGIDRVAAGVLAMRRRYSSDGSRGRRRGRRASGGSRDDSRASSTSA</sequence>
<dbReference type="PANTHER" id="PTHR11003:SF291">
    <property type="entry name" value="IP11374P"/>
    <property type="match status" value="1"/>
</dbReference>
<name>A0A8J2SFH6_9STRA</name>
<feature type="transmembrane region" description="Helical" evidence="10">
    <location>
        <begin position="309"/>
        <end position="331"/>
    </location>
</feature>
<dbReference type="GO" id="GO:0015271">
    <property type="term" value="F:outward rectifier potassium channel activity"/>
    <property type="evidence" value="ECO:0007669"/>
    <property type="project" value="TreeGrafter"/>
</dbReference>
<dbReference type="Gene3D" id="1.10.287.70">
    <property type="match status" value="1"/>
</dbReference>
<feature type="transmembrane region" description="Helical" evidence="10">
    <location>
        <begin position="165"/>
        <end position="188"/>
    </location>
</feature>
<dbReference type="InterPro" id="IPR003280">
    <property type="entry name" value="2pore_dom_K_chnl"/>
</dbReference>
<gene>
    <name evidence="12" type="ORF">PECAL_1P31950</name>
</gene>
<dbReference type="PANTHER" id="PTHR11003">
    <property type="entry name" value="POTASSIUM CHANNEL, SUBFAMILY K"/>
    <property type="match status" value="1"/>
</dbReference>
<feature type="domain" description="Potassium channel" evidence="11">
    <location>
        <begin position="167"/>
        <end position="220"/>
    </location>
</feature>
<dbReference type="EMBL" id="CAKKNE010000001">
    <property type="protein sequence ID" value="CAH0366689.1"/>
    <property type="molecule type" value="Genomic_DNA"/>
</dbReference>
<keyword evidence="13" id="KW-1185">Reference proteome</keyword>
<feature type="compositionally biased region" description="Low complexity" evidence="9">
    <location>
        <begin position="49"/>
        <end position="61"/>
    </location>
</feature>
<dbReference type="GO" id="GO:0030322">
    <property type="term" value="P:stabilization of membrane potential"/>
    <property type="evidence" value="ECO:0007669"/>
    <property type="project" value="TreeGrafter"/>
</dbReference>
<dbReference type="Pfam" id="PF07885">
    <property type="entry name" value="Ion_trans_2"/>
    <property type="match status" value="2"/>
</dbReference>
<keyword evidence="7 8" id="KW-0407">Ion channel</keyword>
<proteinExistence type="inferred from homology"/>
<reference evidence="12" key="1">
    <citation type="submission" date="2021-11" db="EMBL/GenBank/DDBJ databases">
        <authorList>
            <consortium name="Genoscope - CEA"/>
            <person name="William W."/>
        </authorList>
    </citation>
    <scope>NUCLEOTIDE SEQUENCE</scope>
</reference>
<feature type="transmembrane region" description="Helical" evidence="10">
    <location>
        <begin position="246"/>
        <end position="269"/>
    </location>
</feature>
<evidence type="ECO:0000256" key="2">
    <source>
        <dbReference type="ARBA" id="ARBA00022448"/>
    </source>
</evidence>
<feature type="transmembrane region" description="Helical" evidence="10">
    <location>
        <begin position="200"/>
        <end position="226"/>
    </location>
</feature>
<comment type="subcellular location">
    <subcellularLocation>
        <location evidence="1">Membrane</location>
        <topology evidence="1">Multi-pass membrane protein</topology>
    </subcellularLocation>
</comment>
<evidence type="ECO:0000259" key="11">
    <source>
        <dbReference type="Pfam" id="PF07885"/>
    </source>
</evidence>
<feature type="transmembrane region" description="Helical" evidence="10">
    <location>
        <begin position="82"/>
        <end position="104"/>
    </location>
</feature>
<keyword evidence="2 8" id="KW-0813">Transport</keyword>
<dbReference type="SUPFAM" id="SSF81324">
    <property type="entry name" value="Voltage-gated potassium channels"/>
    <property type="match status" value="2"/>
</dbReference>
<evidence type="ECO:0000256" key="9">
    <source>
        <dbReference type="SAM" id="MobiDB-lite"/>
    </source>
</evidence>
<feature type="region of interest" description="Disordered" evidence="9">
    <location>
        <begin position="1"/>
        <end position="61"/>
    </location>
</feature>
<keyword evidence="6 10" id="KW-0472">Membrane</keyword>
<dbReference type="PRINTS" id="PR01333">
    <property type="entry name" value="2POREKCHANEL"/>
</dbReference>
<organism evidence="12 13">
    <name type="scientific">Pelagomonas calceolata</name>
    <dbReference type="NCBI Taxonomy" id="35677"/>
    <lineage>
        <taxon>Eukaryota</taxon>
        <taxon>Sar</taxon>
        <taxon>Stramenopiles</taxon>
        <taxon>Ochrophyta</taxon>
        <taxon>Pelagophyceae</taxon>
        <taxon>Pelagomonadales</taxon>
        <taxon>Pelagomonadaceae</taxon>
        <taxon>Pelagomonas</taxon>
    </lineage>
</organism>
<evidence type="ECO:0000256" key="4">
    <source>
        <dbReference type="ARBA" id="ARBA00022989"/>
    </source>
</evidence>
<dbReference type="InterPro" id="IPR013099">
    <property type="entry name" value="K_chnl_dom"/>
</dbReference>
<evidence type="ECO:0000256" key="6">
    <source>
        <dbReference type="ARBA" id="ARBA00023136"/>
    </source>
</evidence>
<evidence type="ECO:0000313" key="12">
    <source>
        <dbReference type="EMBL" id="CAH0366689.1"/>
    </source>
</evidence>
<evidence type="ECO:0000313" key="13">
    <source>
        <dbReference type="Proteomes" id="UP000789595"/>
    </source>
</evidence>
<protein>
    <recommendedName>
        <fullName evidence="11">Potassium channel domain-containing protein</fullName>
    </recommendedName>
</protein>
<dbReference type="GO" id="GO:0005886">
    <property type="term" value="C:plasma membrane"/>
    <property type="evidence" value="ECO:0007669"/>
    <property type="project" value="TreeGrafter"/>
</dbReference>
<accession>A0A8J2SFH6</accession>